<evidence type="ECO:0000256" key="3">
    <source>
        <dbReference type="ARBA" id="ARBA00022806"/>
    </source>
</evidence>
<reference evidence="7 8" key="1">
    <citation type="journal article" date="2015" name="Genome Biol.">
        <title>Comparative genomics of Steinernema reveals deeply conserved gene regulatory networks.</title>
        <authorList>
            <person name="Dillman A.R."/>
            <person name="Macchietto M."/>
            <person name="Porter C.F."/>
            <person name="Rogers A."/>
            <person name="Williams B."/>
            <person name="Antoshechkin I."/>
            <person name="Lee M.M."/>
            <person name="Goodwin Z."/>
            <person name="Lu X."/>
            <person name="Lewis E.E."/>
            <person name="Goodrich-Blair H."/>
            <person name="Stock S.P."/>
            <person name="Adams B.J."/>
            <person name="Sternberg P.W."/>
            <person name="Mortazavi A."/>
        </authorList>
    </citation>
    <scope>NUCLEOTIDE SEQUENCE [LARGE SCALE GENOMIC DNA]</scope>
    <source>
        <strain evidence="7 8">ALL</strain>
    </source>
</reference>
<organism evidence="7 8">
    <name type="scientific">Steinernema carpocapsae</name>
    <name type="common">Entomopathogenic nematode</name>
    <dbReference type="NCBI Taxonomy" id="34508"/>
    <lineage>
        <taxon>Eukaryota</taxon>
        <taxon>Metazoa</taxon>
        <taxon>Ecdysozoa</taxon>
        <taxon>Nematoda</taxon>
        <taxon>Chromadorea</taxon>
        <taxon>Rhabditida</taxon>
        <taxon>Tylenchina</taxon>
        <taxon>Panagrolaimomorpha</taxon>
        <taxon>Strongyloidoidea</taxon>
        <taxon>Steinernematidae</taxon>
        <taxon>Steinernema</taxon>
    </lineage>
</organism>
<dbReference type="GO" id="GO:0003723">
    <property type="term" value="F:RNA binding"/>
    <property type="evidence" value="ECO:0007669"/>
    <property type="project" value="TreeGrafter"/>
</dbReference>
<dbReference type="Gene3D" id="3.40.50.300">
    <property type="entry name" value="P-loop containing nucleotide triphosphate hydrolases"/>
    <property type="match status" value="1"/>
</dbReference>
<dbReference type="GO" id="GO:0005730">
    <property type="term" value="C:nucleolus"/>
    <property type="evidence" value="ECO:0007669"/>
    <property type="project" value="TreeGrafter"/>
</dbReference>
<dbReference type="InterPro" id="IPR014001">
    <property type="entry name" value="Helicase_ATP-bd"/>
</dbReference>
<keyword evidence="8" id="KW-1185">Reference proteome</keyword>
<proteinExistence type="predicted"/>
<feature type="compositionally biased region" description="Basic and acidic residues" evidence="5">
    <location>
        <begin position="126"/>
        <end position="142"/>
    </location>
</feature>
<dbReference type="SUPFAM" id="SSF52540">
    <property type="entry name" value="P-loop containing nucleoside triphosphate hydrolases"/>
    <property type="match status" value="1"/>
</dbReference>
<dbReference type="GO" id="GO:0005524">
    <property type="term" value="F:ATP binding"/>
    <property type="evidence" value="ECO:0007669"/>
    <property type="project" value="UniProtKB-KW"/>
</dbReference>
<dbReference type="EMBL" id="AZBU02000005">
    <property type="protein sequence ID" value="TKR76830.1"/>
    <property type="molecule type" value="Genomic_DNA"/>
</dbReference>
<dbReference type="PANTHER" id="PTHR18934:SF99">
    <property type="entry name" value="ATP-DEPENDENT RNA HELICASE DHX37-RELATED"/>
    <property type="match status" value="1"/>
</dbReference>
<evidence type="ECO:0000256" key="4">
    <source>
        <dbReference type="ARBA" id="ARBA00022840"/>
    </source>
</evidence>
<dbReference type="GO" id="GO:0000462">
    <property type="term" value="P:maturation of SSU-rRNA from tricistronic rRNA transcript (SSU-rRNA, 5.8S rRNA, LSU-rRNA)"/>
    <property type="evidence" value="ECO:0007669"/>
    <property type="project" value="TreeGrafter"/>
</dbReference>
<dbReference type="GO" id="GO:0004386">
    <property type="term" value="F:helicase activity"/>
    <property type="evidence" value="ECO:0007669"/>
    <property type="project" value="UniProtKB-KW"/>
</dbReference>
<evidence type="ECO:0000313" key="8">
    <source>
        <dbReference type="Proteomes" id="UP000298663"/>
    </source>
</evidence>
<feature type="compositionally biased region" description="Acidic residues" evidence="5">
    <location>
        <begin position="176"/>
        <end position="186"/>
    </location>
</feature>
<dbReference type="InterPro" id="IPR027417">
    <property type="entry name" value="P-loop_NTPase"/>
</dbReference>
<evidence type="ECO:0000256" key="5">
    <source>
        <dbReference type="SAM" id="MobiDB-lite"/>
    </source>
</evidence>
<feature type="compositionally biased region" description="Basic and acidic residues" evidence="5">
    <location>
        <begin position="58"/>
        <end position="77"/>
    </location>
</feature>
<gene>
    <name evidence="7" type="ORF">L596_017910</name>
</gene>
<feature type="compositionally biased region" description="Basic and acidic residues" evidence="5">
    <location>
        <begin position="187"/>
        <end position="203"/>
    </location>
</feature>
<feature type="compositionally biased region" description="Basic residues" evidence="5">
    <location>
        <begin position="78"/>
        <end position="89"/>
    </location>
</feature>
<feature type="region of interest" description="Disordered" evidence="5">
    <location>
        <begin position="43"/>
        <end position="97"/>
    </location>
</feature>
<reference evidence="7 8" key="2">
    <citation type="journal article" date="2019" name="G3 (Bethesda)">
        <title>Hybrid Assembly of the Genome of the Entomopathogenic Nematode Steinernema carpocapsae Identifies the X-Chromosome.</title>
        <authorList>
            <person name="Serra L."/>
            <person name="Macchietto M."/>
            <person name="Macias-Munoz A."/>
            <person name="McGill C.J."/>
            <person name="Rodriguez I.M."/>
            <person name="Rodriguez B."/>
            <person name="Murad R."/>
            <person name="Mortazavi A."/>
        </authorList>
    </citation>
    <scope>NUCLEOTIDE SEQUENCE [LARGE SCALE GENOMIC DNA]</scope>
    <source>
        <strain evidence="7 8">ALL</strain>
    </source>
</reference>
<feature type="region of interest" description="Disordered" evidence="5">
    <location>
        <begin position="165"/>
        <end position="229"/>
    </location>
</feature>
<feature type="region of interest" description="Disordered" evidence="5">
    <location>
        <begin position="122"/>
        <end position="146"/>
    </location>
</feature>
<accession>A0A4U5N3G0</accession>
<keyword evidence="4" id="KW-0067">ATP-binding</keyword>
<evidence type="ECO:0000313" key="7">
    <source>
        <dbReference type="EMBL" id="TKR76830.1"/>
    </source>
</evidence>
<dbReference type="PROSITE" id="PS51192">
    <property type="entry name" value="HELICASE_ATP_BIND_1"/>
    <property type="match status" value="1"/>
</dbReference>
<protein>
    <recommendedName>
        <fullName evidence="6">Helicase ATP-binding domain-containing protein</fullName>
    </recommendedName>
</protein>
<keyword evidence="3" id="KW-0347">Helicase</keyword>
<evidence type="ECO:0000256" key="2">
    <source>
        <dbReference type="ARBA" id="ARBA00022801"/>
    </source>
</evidence>
<dbReference type="OrthoDB" id="10253254at2759"/>
<keyword evidence="1" id="KW-0547">Nucleotide-binding</keyword>
<keyword evidence="2" id="KW-0378">Hydrolase</keyword>
<comment type="caution">
    <text evidence="7">The sequence shown here is derived from an EMBL/GenBank/DDBJ whole genome shotgun (WGS) entry which is preliminary data.</text>
</comment>
<name>A0A4U5N3G0_STECR</name>
<feature type="domain" description="Helicase ATP-binding" evidence="6">
    <location>
        <begin position="284"/>
        <end position="365"/>
    </location>
</feature>
<dbReference type="STRING" id="34508.A0A4U5N3G0"/>
<evidence type="ECO:0000259" key="6">
    <source>
        <dbReference type="PROSITE" id="PS51192"/>
    </source>
</evidence>
<evidence type="ECO:0000256" key="1">
    <source>
        <dbReference type="ARBA" id="ARBA00022741"/>
    </source>
</evidence>
<sequence length="365" mass="41128">MSQKPPKRKTIVETTAPSSVVVEGYSNNGYSTQGDANALIIQSGAPQKRKAEDETEASEAKTKKQKFGRERMLEKQKKKESKSKVKKLQKILDRKRQKETREQLFECLQQYQLPVEQLQQLTSTAHRNDKEKISRDETEKPAADVQFPSKLRSLTGAQIKAAEAKQAVQENYCETSDSEGDMEDEEIQHIIDKYRGKPYRLEEPDSPVTVAVKEEGSDSLSEDEEEDSKFSVARQDFDDVSDLLGDVPRNLVGIKGEKVIVQRTEEIEASRCKLPIFAEEQMIVEAINENPVVIVSGETGSGKTTQIPQFLYEAGYTSKGHLIGVTEPRRVAAMSMASRVGTELNDQEAVSYQWISDQVRRKPNR</sequence>
<dbReference type="PANTHER" id="PTHR18934">
    <property type="entry name" value="ATP-DEPENDENT RNA HELICASE"/>
    <property type="match status" value="1"/>
</dbReference>
<dbReference type="AlphaFoldDB" id="A0A4U5N3G0"/>
<dbReference type="GO" id="GO:0016787">
    <property type="term" value="F:hydrolase activity"/>
    <property type="evidence" value="ECO:0007669"/>
    <property type="project" value="UniProtKB-KW"/>
</dbReference>
<dbReference type="Proteomes" id="UP000298663">
    <property type="component" value="Unassembled WGS sequence"/>
</dbReference>